<proteinExistence type="predicted"/>
<feature type="transmembrane region" description="Helical" evidence="1">
    <location>
        <begin position="51"/>
        <end position="72"/>
    </location>
</feature>
<protein>
    <submittedName>
        <fullName evidence="2">Uncharacterized protein</fullName>
    </submittedName>
</protein>
<gene>
    <name evidence="2" type="ORF">K457DRAFT_559835</name>
</gene>
<feature type="transmembrane region" description="Helical" evidence="1">
    <location>
        <begin position="136"/>
        <end position="160"/>
    </location>
</feature>
<keyword evidence="3" id="KW-1185">Reference proteome</keyword>
<name>A0A197JVX8_9FUNG</name>
<organism evidence="2 3">
    <name type="scientific">Linnemannia elongata AG-77</name>
    <dbReference type="NCBI Taxonomy" id="1314771"/>
    <lineage>
        <taxon>Eukaryota</taxon>
        <taxon>Fungi</taxon>
        <taxon>Fungi incertae sedis</taxon>
        <taxon>Mucoromycota</taxon>
        <taxon>Mortierellomycotina</taxon>
        <taxon>Mortierellomycetes</taxon>
        <taxon>Mortierellales</taxon>
        <taxon>Mortierellaceae</taxon>
        <taxon>Linnemannia</taxon>
    </lineage>
</organism>
<dbReference type="AlphaFoldDB" id="A0A197JVX8"/>
<accession>A0A197JVX8</accession>
<dbReference type="Proteomes" id="UP000078512">
    <property type="component" value="Unassembled WGS sequence"/>
</dbReference>
<keyword evidence="1" id="KW-0812">Transmembrane</keyword>
<dbReference type="EMBL" id="KV442047">
    <property type="protein sequence ID" value="OAQ28591.1"/>
    <property type="molecule type" value="Genomic_DNA"/>
</dbReference>
<reference evidence="2 3" key="1">
    <citation type="submission" date="2016-05" db="EMBL/GenBank/DDBJ databases">
        <title>Genome sequencing reveals origins of a unique bacterial endosymbiosis in the earliest lineages of terrestrial Fungi.</title>
        <authorList>
            <consortium name="DOE Joint Genome Institute"/>
            <person name="Uehling J."/>
            <person name="Gryganskyi A."/>
            <person name="Hameed K."/>
            <person name="Tschaplinski T."/>
            <person name="Misztal P."/>
            <person name="Wu S."/>
            <person name="Desiro A."/>
            <person name="Vande Pol N."/>
            <person name="Du Z.-Y."/>
            <person name="Zienkiewicz A."/>
            <person name="Zienkiewicz K."/>
            <person name="Morin E."/>
            <person name="Tisserant E."/>
            <person name="Splivallo R."/>
            <person name="Hainaut M."/>
            <person name="Henrissat B."/>
            <person name="Ohm R."/>
            <person name="Kuo A."/>
            <person name="Yan J."/>
            <person name="Lipzen A."/>
            <person name="Nolan M."/>
            <person name="Labutti K."/>
            <person name="Barry K."/>
            <person name="Goldstein A."/>
            <person name="Labbe J."/>
            <person name="Schadt C."/>
            <person name="Tuskan G."/>
            <person name="Grigoriev I."/>
            <person name="Martin F."/>
            <person name="Vilgalys R."/>
            <person name="Bonito G."/>
        </authorList>
    </citation>
    <scope>NUCLEOTIDE SEQUENCE [LARGE SCALE GENOMIC DNA]</scope>
    <source>
        <strain evidence="2 3">AG-77</strain>
    </source>
</reference>
<sequence>MSRGEETGTPLCLSVSHSYSLIAEVVYPLDFDQSSWIFFSLQVGNIAHVELMMSPFLFLHTLLTLCLCLLVGHRCTNSNTILDYPLYSFSLLTFVNTFSHNASLPSLPFSQAFPCPFFLLCSTFHPNKSISRLSLFFFFCRLLSPIGHWVQICGFFFFFLPTLSPKVVWVQ</sequence>
<evidence type="ECO:0000256" key="1">
    <source>
        <dbReference type="SAM" id="Phobius"/>
    </source>
</evidence>
<evidence type="ECO:0000313" key="3">
    <source>
        <dbReference type="Proteomes" id="UP000078512"/>
    </source>
</evidence>
<keyword evidence="1" id="KW-0472">Membrane</keyword>
<evidence type="ECO:0000313" key="2">
    <source>
        <dbReference type="EMBL" id="OAQ28591.1"/>
    </source>
</evidence>
<keyword evidence="1" id="KW-1133">Transmembrane helix</keyword>